<dbReference type="SUPFAM" id="SSF47323">
    <property type="entry name" value="Anticodon-binding domain of a subclass of class I aminoacyl-tRNA synthetases"/>
    <property type="match status" value="1"/>
</dbReference>
<dbReference type="EMBL" id="JBBCAQ010000017">
    <property type="protein sequence ID" value="KAK7597850.1"/>
    <property type="molecule type" value="Genomic_DNA"/>
</dbReference>
<evidence type="ECO:0000259" key="1">
    <source>
        <dbReference type="SMART" id="SM00836"/>
    </source>
</evidence>
<evidence type="ECO:0000313" key="3">
    <source>
        <dbReference type="Proteomes" id="UP001367676"/>
    </source>
</evidence>
<dbReference type="InterPro" id="IPR008909">
    <property type="entry name" value="DALR_anticod-bd"/>
</dbReference>
<dbReference type="AlphaFoldDB" id="A0AAN9TJE8"/>
<dbReference type="Gene3D" id="1.10.730.10">
    <property type="entry name" value="Isoleucyl-tRNA Synthetase, Domain 1"/>
    <property type="match status" value="1"/>
</dbReference>
<dbReference type="Proteomes" id="UP001367676">
    <property type="component" value="Unassembled WGS sequence"/>
</dbReference>
<dbReference type="GO" id="GO:0005524">
    <property type="term" value="F:ATP binding"/>
    <property type="evidence" value="ECO:0007669"/>
    <property type="project" value="InterPro"/>
</dbReference>
<evidence type="ECO:0000313" key="2">
    <source>
        <dbReference type="EMBL" id="KAK7597850.1"/>
    </source>
</evidence>
<feature type="domain" description="DALR anticodon binding" evidence="1">
    <location>
        <begin position="261"/>
        <end position="396"/>
    </location>
</feature>
<dbReference type="GO" id="GO:0000049">
    <property type="term" value="F:tRNA binding"/>
    <property type="evidence" value="ECO:0007669"/>
    <property type="project" value="TreeGrafter"/>
</dbReference>
<dbReference type="GO" id="GO:0106217">
    <property type="term" value="P:tRNA C3-cytosine methylation"/>
    <property type="evidence" value="ECO:0007669"/>
    <property type="project" value="TreeGrafter"/>
</dbReference>
<dbReference type="InterPro" id="IPR009080">
    <property type="entry name" value="tRNAsynth_Ia_anticodon-bd"/>
</dbReference>
<reference evidence="2 3" key="1">
    <citation type="submission" date="2024-03" db="EMBL/GenBank/DDBJ databases">
        <title>Adaptation during the transition from Ophiocordyceps entomopathogen to insect associate is accompanied by gene loss and intensified selection.</title>
        <authorList>
            <person name="Ward C.M."/>
            <person name="Onetto C.A."/>
            <person name="Borneman A.R."/>
        </authorList>
    </citation>
    <scope>NUCLEOTIDE SEQUENCE [LARGE SCALE GENOMIC DNA]</scope>
    <source>
        <strain evidence="2">AWRI1</strain>
        <tissue evidence="2">Single Adult Female</tissue>
    </source>
</reference>
<dbReference type="Pfam" id="PF05746">
    <property type="entry name" value="DALR_1"/>
    <property type="match status" value="1"/>
</dbReference>
<accession>A0AAN9TJE8</accession>
<dbReference type="GO" id="GO:0004814">
    <property type="term" value="F:arginine-tRNA ligase activity"/>
    <property type="evidence" value="ECO:0007669"/>
    <property type="project" value="InterPro"/>
</dbReference>
<gene>
    <name evidence="2" type="ORF">V9T40_010075</name>
</gene>
<sequence>MVADLVSSFKTCVIDNLNSQKINVDTTALKIIHHHRGDAVIHCGKSKWDGLSTEDLKNQNQVLKIDEILFEQNQLFIKLNRSSTYTECFKNIFAPESLFPINNGLDQERKIISLIYDTECSFDDLTNFRIDLLVQTTRTLATAAGYDVRTNKIGLNGLYFTYKSNQPKDSTGDHKIVLCGPVLNATASGKERKMNVTNYKRLKKAILIHEMENRDNFDEELSEVLVNAVLKFEFLRVKACSPIMLQFSDSETSSSGSAIFVLYNYSRLNAIIHEFENRVLKKYYPPLPSVELIDFSVLKEEKEWILAFKYVMNFPLIVKETVQHLQEGKPSPHLLCSFLFSFARTISSYYRSTKILLEAKPNLIPVVNARIYLIKAIQRILLTALELLDIKAVPVL</sequence>
<dbReference type="PANTHER" id="PTHR16043:SF1">
    <property type="entry name" value="DALR ANTICODON-BINDING DOMAIN-CONTAINING PROTEIN 3"/>
    <property type="match status" value="1"/>
</dbReference>
<dbReference type="PANTHER" id="PTHR16043">
    <property type="entry name" value="DALRD3 PROTEIN"/>
    <property type="match status" value="1"/>
</dbReference>
<protein>
    <recommendedName>
        <fullName evidence="1">DALR anticodon binding domain-containing protein</fullName>
    </recommendedName>
</protein>
<dbReference type="GO" id="GO:0006420">
    <property type="term" value="P:arginyl-tRNA aminoacylation"/>
    <property type="evidence" value="ECO:0007669"/>
    <property type="project" value="InterPro"/>
</dbReference>
<comment type="caution">
    <text evidence="2">The sequence shown here is derived from an EMBL/GenBank/DDBJ whole genome shotgun (WGS) entry which is preliminary data.</text>
</comment>
<name>A0AAN9TJE8_9HEMI</name>
<organism evidence="2 3">
    <name type="scientific">Parthenolecanium corni</name>
    <dbReference type="NCBI Taxonomy" id="536013"/>
    <lineage>
        <taxon>Eukaryota</taxon>
        <taxon>Metazoa</taxon>
        <taxon>Ecdysozoa</taxon>
        <taxon>Arthropoda</taxon>
        <taxon>Hexapoda</taxon>
        <taxon>Insecta</taxon>
        <taxon>Pterygota</taxon>
        <taxon>Neoptera</taxon>
        <taxon>Paraneoptera</taxon>
        <taxon>Hemiptera</taxon>
        <taxon>Sternorrhyncha</taxon>
        <taxon>Coccoidea</taxon>
        <taxon>Coccidae</taxon>
        <taxon>Parthenolecanium</taxon>
    </lineage>
</organism>
<dbReference type="SMART" id="SM00836">
    <property type="entry name" value="DALR_1"/>
    <property type="match status" value="1"/>
</dbReference>
<proteinExistence type="predicted"/>
<dbReference type="InterPro" id="IPR037380">
    <property type="entry name" value="DALRD3"/>
</dbReference>
<keyword evidence="3" id="KW-1185">Reference proteome</keyword>